<dbReference type="InterPro" id="IPR008259">
    <property type="entry name" value="FMN_hydac_DH_AS"/>
</dbReference>
<evidence type="ECO:0000256" key="5">
    <source>
        <dbReference type="ARBA" id="ARBA00024042"/>
    </source>
</evidence>
<dbReference type="GO" id="GO:0016491">
    <property type="term" value="F:oxidoreductase activity"/>
    <property type="evidence" value="ECO:0007669"/>
    <property type="project" value="UniProtKB-KW"/>
</dbReference>
<organism evidence="7 8">
    <name type="scientific">Lysobacter korlensis</name>
    <dbReference type="NCBI Taxonomy" id="553636"/>
    <lineage>
        <taxon>Bacteria</taxon>
        <taxon>Pseudomonadati</taxon>
        <taxon>Pseudomonadota</taxon>
        <taxon>Gammaproteobacteria</taxon>
        <taxon>Lysobacterales</taxon>
        <taxon>Lysobacteraceae</taxon>
        <taxon>Lysobacter</taxon>
    </lineage>
</organism>
<comment type="caution">
    <text evidence="7">The sequence shown here is derived from an EMBL/GenBank/DDBJ whole genome shotgun (WGS) entry which is preliminary data.</text>
</comment>
<dbReference type="InterPro" id="IPR037396">
    <property type="entry name" value="FMN_HAD"/>
</dbReference>
<dbReference type="InterPro" id="IPR012133">
    <property type="entry name" value="Alpha-hydoxy_acid_DH_FMN"/>
</dbReference>
<protein>
    <submittedName>
        <fullName evidence="7">Alpha-hydroxy acid oxidase</fullName>
        <ecNumber evidence="7">1.-.-.-</ecNumber>
    </submittedName>
</protein>
<evidence type="ECO:0000313" key="7">
    <source>
        <dbReference type="EMBL" id="MFC0678297.1"/>
    </source>
</evidence>
<dbReference type="InterPro" id="IPR013785">
    <property type="entry name" value="Aldolase_TIM"/>
</dbReference>
<dbReference type="PROSITE" id="PS00557">
    <property type="entry name" value="FMN_HYDROXY_ACID_DH_1"/>
    <property type="match status" value="1"/>
</dbReference>
<dbReference type="EC" id="1.-.-.-" evidence="7"/>
<keyword evidence="3" id="KW-0288">FMN</keyword>
<dbReference type="PIRSF" id="PIRSF000138">
    <property type="entry name" value="Al-hdrx_acd_dh"/>
    <property type="match status" value="1"/>
</dbReference>
<gene>
    <name evidence="7" type="ORF">ACFFGH_10640</name>
</gene>
<keyword evidence="4 7" id="KW-0560">Oxidoreductase</keyword>
<dbReference type="SUPFAM" id="SSF51395">
    <property type="entry name" value="FMN-linked oxidoreductases"/>
    <property type="match status" value="1"/>
</dbReference>
<reference evidence="7 8" key="1">
    <citation type="submission" date="2024-09" db="EMBL/GenBank/DDBJ databases">
        <authorList>
            <person name="Sun Q."/>
            <person name="Mori K."/>
        </authorList>
    </citation>
    <scope>NUCLEOTIDE SEQUENCE [LARGE SCALE GENOMIC DNA]</scope>
    <source>
        <strain evidence="7 8">KCTC 23076</strain>
    </source>
</reference>
<keyword evidence="8" id="KW-1185">Reference proteome</keyword>
<name>A0ABV6RPH1_9GAMM</name>
<dbReference type="PROSITE" id="PS51349">
    <property type="entry name" value="FMN_HYDROXY_ACID_DH_2"/>
    <property type="match status" value="1"/>
</dbReference>
<sequence length="349" mass="36335">MAASDARTSAQFELEAKQVLPQKVFDFVMAGAGTERTVAANEAAWHQYEIVPRALGGVASADTSTQILGTSYSAPMVLAPAGRQRALHPDGEIAAASAAERFGTAYCLATSATTDLHDLRSGHRWLQLYVSTDRAWTEGVVGGAASSGYELILVTVDRPTEAHRPRAARHGGLGPLPPGVHVTSHRGDGTTRSDDPGVWDPLIGWDDIRSLRSLTSVPIGVKGILRPDDALRAVDAGASTVVVSNHGGRQIDGAIATARALPAIVSAVNGQVPVLVDGGIRTGGDIFRALALGARATLIGRPYLWALASGGAPAVKALLSQLREELREVMALSGCAALGDITPDLVSRL</sequence>
<dbReference type="Pfam" id="PF01070">
    <property type="entry name" value="FMN_dh"/>
    <property type="match status" value="1"/>
</dbReference>
<evidence type="ECO:0000256" key="3">
    <source>
        <dbReference type="ARBA" id="ARBA00022643"/>
    </source>
</evidence>
<evidence type="ECO:0000259" key="6">
    <source>
        <dbReference type="PROSITE" id="PS51349"/>
    </source>
</evidence>
<feature type="domain" description="FMN hydroxy acid dehydrogenase" evidence="6">
    <location>
        <begin position="1"/>
        <end position="349"/>
    </location>
</feature>
<evidence type="ECO:0000313" key="8">
    <source>
        <dbReference type="Proteomes" id="UP001589896"/>
    </source>
</evidence>
<dbReference type="Gene3D" id="3.20.20.70">
    <property type="entry name" value="Aldolase class I"/>
    <property type="match status" value="1"/>
</dbReference>
<comment type="similarity">
    <text evidence="5">Belongs to the FMN-dependent alpha-hydroxy acid dehydrogenase family.</text>
</comment>
<accession>A0ABV6RPH1</accession>
<comment type="cofactor">
    <cofactor evidence="1">
        <name>FMN</name>
        <dbReference type="ChEBI" id="CHEBI:58210"/>
    </cofactor>
</comment>
<evidence type="ECO:0000256" key="1">
    <source>
        <dbReference type="ARBA" id="ARBA00001917"/>
    </source>
</evidence>
<dbReference type="PANTHER" id="PTHR10578">
    <property type="entry name" value="S -2-HYDROXY-ACID OXIDASE-RELATED"/>
    <property type="match status" value="1"/>
</dbReference>
<dbReference type="PANTHER" id="PTHR10578:SF107">
    <property type="entry name" value="2-HYDROXYACID OXIDASE 1"/>
    <property type="match status" value="1"/>
</dbReference>
<dbReference type="RefSeq" id="WP_386668019.1">
    <property type="nucleotide sequence ID" value="NZ_JBHLTG010000002.1"/>
</dbReference>
<evidence type="ECO:0000256" key="4">
    <source>
        <dbReference type="ARBA" id="ARBA00023002"/>
    </source>
</evidence>
<dbReference type="Proteomes" id="UP001589896">
    <property type="component" value="Unassembled WGS sequence"/>
</dbReference>
<dbReference type="CDD" id="cd02809">
    <property type="entry name" value="alpha_hydroxyacid_oxid_FMN"/>
    <property type="match status" value="1"/>
</dbReference>
<evidence type="ECO:0000256" key="2">
    <source>
        <dbReference type="ARBA" id="ARBA00022630"/>
    </source>
</evidence>
<dbReference type="EMBL" id="JBHLTG010000002">
    <property type="protein sequence ID" value="MFC0678297.1"/>
    <property type="molecule type" value="Genomic_DNA"/>
</dbReference>
<keyword evidence="2" id="KW-0285">Flavoprotein</keyword>
<proteinExistence type="inferred from homology"/>
<dbReference type="InterPro" id="IPR000262">
    <property type="entry name" value="FMN-dep_DH"/>
</dbReference>